<feature type="chain" id="PRO_5045449340" evidence="3">
    <location>
        <begin position="36"/>
        <end position="1875"/>
    </location>
</feature>
<dbReference type="InterPro" id="IPR008334">
    <property type="entry name" value="5'-Nucleotdase_C"/>
</dbReference>
<dbReference type="Gene3D" id="3.60.21.10">
    <property type="match status" value="1"/>
</dbReference>
<dbReference type="CDD" id="cd10283">
    <property type="entry name" value="MnuA_DNase1-like"/>
    <property type="match status" value="1"/>
</dbReference>
<dbReference type="InterPro" id="IPR006179">
    <property type="entry name" value="5_nucleotidase/apyrase"/>
</dbReference>
<evidence type="ECO:0000259" key="5">
    <source>
        <dbReference type="PROSITE" id="PS51841"/>
    </source>
</evidence>
<feature type="signal peptide" evidence="3">
    <location>
        <begin position="1"/>
        <end position="35"/>
    </location>
</feature>
<dbReference type="CDD" id="cd04486">
    <property type="entry name" value="YhcR_OBF_like"/>
    <property type="match status" value="1"/>
</dbReference>
<name>A0ABT9U878_PAEHA</name>
<accession>A0ABT9U878</accession>
<protein>
    <submittedName>
        <fullName evidence="6">2',3'-cyclic-nucleotide 2'-phosphodiesterase (5'-nucleotidase family)/predicted extracellular nuclease</fullName>
    </submittedName>
</protein>
<dbReference type="Gene3D" id="3.90.780.10">
    <property type="entry name" value="5'-Nucleotidase, C-terminal domain"/>
    <property type="match status" value="1"/>
</dbReference>
<evidence type="ECO:0000256" key="2">
    <source>
        <dbReference type="SAM" id="MobiDB-lite"/>
    </source>
</evidence>
<dbReference type="SUPFAM" id="SSF56219">
    <property type="entry name" value="DNase I-like"/>
    <property type="match status" value="1"/>
</dbReference>
<feature type="region of interest" description="Disordered" evidence="2">
    <location>
        <begin position="176"/>
        <end position="206"/>
    </location>
</feature>
<dbReference type="InterPro" id="IPR004843">
    <property type="entry name" value="Calcineurin-like_PHP"/>
</dbReference>
<keyword evidence="7" id="KW-1185">Reference proteome</keyword>
<keyword evidence="1 3" id="KW-0732">Signal</keyword>
<dbReference type="InterPro" id="IPR005135">
    <property type="entry name" value="Endo/exonuclease/phosphatase"/>
</dbReference>
<dbReference type="InterPro" id="IPR036907">
    <property type="entry name" value="5'-Nucleotdase_C_sf"/>
</dbReference>
<dbReference type="InterPro" id="IPR001119">
    <property type="entry name" value="SLH_dom"/>
</dbReference>
<feature type="domain" description="SLH" evidence="4">
    <location>
        <begin position="1755"/>
        <end position="1813"/>
    </location>
</feature>
<feature type="domain" description="LTD" evidence="5">
    <location>
        <begin position="29"/>
        <end position="153"/>
    </location>
</feature>
<dbReference type="Pfam" id="PF00149">
    <property type="entry name" value="Metallophos"/>
    <property type="match status" value="1"/>
</dbReference>
<evidence type="ECO:0000313" key="6">
    <source>
        <dbReference type="EMBL" id="MDQ0115852.1"/>
    </source>
</evidence>
<evidence type="ECO:0000259" key="4">
    <source>
        <dbReference type="PROSITE" id="PS51272"/>
    </source>
</evidence>
<dbReference type="Proteomes" id="UP001229346">
    <property type="component" value="Unassembled WGS sequence"/>
</dbReference>
<dbReference type="PRINTS" id="PR01607">
    <property type="entry name" value="APYRASEFAMLY"/>
</dbReference>
<sequence length="1875" mass="199261">MRHWISRIKRQTGMMLAAVMIVGSTLGSIGAPVQAADANHVVISQVYGGGGNSGAEYKNDFIELYNPTDIPVTMTNWKVRYASATGTFNNVTEINGTIHAKGYFLIQQTAGTGGTKDLPAPDAVGTLGLGASNGKVDLVDGSGTTIDLVGFGTATLSEANPTPALSSTTAAIRKAAAGASEGSRGEDTDNNAADFEVRTPDPRNSSYNALAVSPVTASPAPNAWPAGTEISLKTDTVSASVYAAVYGSGGTENFEPYTGPITISEATTIKAYAQAQGMPDSPESTFDYTILEKSNVATARLAVKGQNVWTEGIVTHIDGPEMYIQDETAGIVLYNFPGFADIGDRVEVRGVMDIFNGLQEIKPQSGLTYEVVEQDAGVPEAKLLTGADLSPANGEAHEAELVTLEDVTIVDKDGSKVTASQGGNNFTIYSNISKLTLNKTFEKITGVIKQFNADYQFIPLNEGALVEDLFSVMASPGAGRIIIGSSVTLSSPTSGAAIYYTLNGTNPTEASQLYDSPITVSEDVVIKAIAVAGGQTSEIYTFEYEASEAPRIHDIQGESHKSEYAGQTVTDVEGVVTQYGYTFATGGYKGFFMQDPTPDTNINTSEGIFVYSTNEALKPAIGNLVAVTGTVSEYNEGSTGNLTSTQITMTARTIVSPVNAVPEPVTLGKNGRVIPSSIIDNDTVPMTEFQPADDAIDFYESLEGMLVKLPTPTILSPYWTSGSGNSMLYNIPTRIENDANDVLTGAGGLVLKGPNNLNPQRLLIAYGDPGQQVSTGDKFNSDVTGVIGYNNGNFKVIPAWNGLPAITQNTFQRETTTLQVDEDKLLIASYNIENYYPGVGATKTEKLAESIVSNMKKPDIIGVVEMQDGNGEADTGMVEADASDLIEAIKAAGGPDYVYTDIAPQDKKDGGAPGGNIRVGFLYNPDRVSLTGSVNNRKGSATEAVGYTGDSGELTYNPGRIDPTNSAFNSSRKPLAAQFEFNGEKVIVIANHFNSKGGDNGPFGVVQPPVLSSEDQRHDIAAIVNGFVKDVLTKNPEANIVALGDLNDFQFTETARIVRGNELDNLIDELPLNERYTYTFDGNSQVLDHILVSKNLTANAEPDVVHLNADFSPSDGRVSDHDAVMAQIDLSKPSGFPLTVLHTNDTHANLDTTNSPNSVLRRVTAIKDAKASSTNPILVDAGDVFSGTLYFNKYLGQADLEFMNLVGYDAMTFGNHEFDKNSQVLADFIGNAEFPFVSSNVNFSDDAILGQKFKNEIGNPGSDKTIYPALIMDVDGEKVGIVGLTTEDTANIASPGDVKFEDAEAKAAAAVAMLKAQNINKIIVLSHLGYDADVELAKAVEGIDIIVGAHSHTKLDEAVVDNTDPDAPKLIVQAGEKGQFLGKLEVMFNDEGVLTEWDEELISIDAKNGTTYVVAEDAEAKAILDTKYKPGIVELIGTEVGNSDVVLNGVRADVRSKETNLGNLIADGMLDAAKAAGTNAVIALQNGGGIRDSINVGSITQGEVLTVLPFNNDLVTISLTGQEIKDALENGVSTITTTKDGRFPHIAGMRFDYDSTKPVNERVVRVEVKNGNKYVPLDLKATYEVATNAFTAKGGDFYASLEKAYKEGRVNLLYLPDYEVFTKYIQKVGTITAATSAVEGRIVDLKGSPLPTPKPTPKPPAPTPTPTPTSTPTPTPTITPTPTPTPTPANPGVSFTDVGSHWAAESIDSAIEAGFISGYGDGTFRPDGKATRAEFITMVGRALKLEDFSGGGLNFADADQVPVWAQSFFTQLVEDEVISGYEDNTLRPSNPLTRTEMTVILVRALGIEVDPNAAPAFADADQIKLWARPYIAAAYDAGLIEGMGGNRFEPQLNATRAEVVTLLLSVLEYMKSKQS</sequence>
<dbReference type="PROSITE" id="PS51841">
    <property type="entry name" value="LTD"/>
    <property type="match status" value="1"/>
</dbReference>
<dbReference type="SUPFAM" id="SSF56300">
    <property type="entry name" value="Metallo-dependent phosphatases"/>
    <property type="match status" value="1"/>
</dbReference>
<dbReference type="InterPro" id="IPR036691">
    <property type="entry name" value="Endo/exonu/phosph_ase_sf"/>
</dbReference>
<gene>
    <name evidence="6" type="ORF">J2T15_005320</name>
</gene>
<dbReference type="InterPro" id="IPR001322">
    <property type="entry name" value="Lamin_tail_dom"/>
</dbReference>
<comment type="caution">
    <text evidence="6">The sequence shown here is derived from an EMBL/GenBank/DDBJ whole genome shotgun (WGS) entry which is preliminary data.</text>
</comment>
<dbReference type="Pfam" id="PF13290">
    <property type="entry name" value="CHB_HEX_C_1"/>
    <property type="match status" value="2"/>
</dbReference>
<dbReference type="Pfam" id="PF00932">
    <property type="entry name" value="LTD"/>
    <property type="match status" value="1"/>
</dbReference>
<dbReference type="InterPro" id="IPR029052">
    <property type="entry name" value="Metallo-depent_PP-like"/>
</dbReference>
<feature type="domain" description="SLH" evidence="4">
    <location>
        <begin position="1814"/>
        <end position="1875"/>
    </location>
</feature>
<dbReference type="PANTHER" id="PTHR42834:SF1">
    <property type="entry name" value="ENDONUCLEASE_EXONUCLEASE_PHOSPHATASE FAMILY PROTEIN (AFU_ORTHOLOGUE AFUA_3G09210)"/>
    <property type="match status" value="1"/>
</dbReference>
<dbReference type="InterPro" id="IPR006146">
    <property type="entry name" value="5'-Nucleotdase_CS"/>
</dbReference>
<dbReference type="RefSeq" id="WP_307207849.1">
    <property type="nucleotide sequence ID" value="NZ_JAUSSU010000013.1"/>
</dbReference>
<dbReference type="Pfam" id="PF00395">
    <property type="entry name" value="SLH"/>
    <property type="match status" value="3"/>
</dbReference>
<feature type="region of interest" description="Disordered" evidence="2">
    <location>
        <begin position="1644"/>
        <end position="1691"/>
    </location>
</feature>
<dbReference type="EMBL" id="JAUSSU010000013">
    <property type="protein sequence ID" value="MDQ0115852.1"/>
    <property type="molecule type" value="Genomic_DNA"/>
</dbReference>
<dbReference type="InterPro" id="IPR059177">
    <property type="entry name" value="GH29D-like_dom"/>
</dbReference>
<dbReference type="SUPFAM" id="SSF55816">
    <property type="entry name" value="5'-nucleotidase (syn. UDP-sugar hydrolase), C-terminal domain"/>
    <property type="match status" value="1"/>
</dbReference>
<dbReference type="Pfam" id="PF19580">
    <property type="entry name" value="Exo_endo_phos_3"/>
    <property type="match status" value="1"/>
</dbReference>
<organism evidence="6 7">
    <name type="scientific">Paenibacillus harenae</name>
    <dbReference type="NCBI Taxonomy" id="306543"/>
    <lineage>
        <taxon>Bacteria</taxon>
        <taxon>Bacillati</taxon>
        <taxon>Bacillota</taxon>
        <taxon>Bacilli</taxon>
        <taxon>Bacillales</taxon>
        <taxon>Paenibacillaceae</taxon>
        <taxon>Paenibacillus</taxon>
    </lineage>
</organism>
<proteinExistence type="predicted"/>
<reference evidence="6 7" key="1">
    <citation type="submission" date="2023-07" db="EMBL/GenBank/DDBJ databases">
        <title>Sorghum-associated microbial communities from plants grown in Nebraska, USA.</title>
        <authorList>
            <person name="Schachtman D."/>
        </authorList>
    </citation>
    <scope>NUCLEOTIDE SEQUENCE [LARGE SCALE GENOMIC DNA]</scope>
    <source>
        <strain evidence="6 7">CC482</strain>
    </source>
</reference>
<feature type="domain" description="SLH" evidence="4">
    <location>
        <begin position="1690"/>
        <end position="1753"/>
    </location>
</feature>
<feature type="compositionally biased region" description="Pro residues" evidence="2">
    <location>
        <begin position="1650"/>
        <end position="1689"/>
    </location>
</feature>
<evidence type="ECO:0000256" key="1">
    <source>
        <dbReference type="ARBA" id="ARBA00022729"/>
    </source>
</evidence>
<evidence type="ECO:0000256" key="3">
    <source>
        <dbReference type="SAM" id="SignalP"/>
    </source>
</evidence>
<dbReference type="PROSITE" id="PS00785">
    <property type="entry name" value="5_NUCLEOTIDASE_1"/>
    <property type="match status" value="1"/>
</dbReference>
<dbReference type="Pfam" id="PF02872">
    <property type="entry name" value="5_nucleotid_C"/>
    <property type="match status" value="1"/>
</dbReference>
<dbReference type="Gene3D" id="3.60.10.10">
    <property type="entry name" value="Endonuclease/exonuclease/phosphatase"/>
    <property type="match status" value="1"/>
</dbReference>
<evidence type="ECO:0000313" key="7">
    <source>
        <dbReference type="Proteomes" id="UP001229346"/>
    </source>
</evidence>
<dbReference type="PANTHER" id="PTHR42834">
    <property type="entry name" value="ENDONUCLEASE/EXONUCLEASE/PHOSPHATASE FAMILY PROTEIN (AFU_ORTHOLOGUE AFUA_3G09210)"/>
    <property type="match status" value="1"/>
</dbReference>
<dbReference type="PROSITE" id="PS51272">
    <property type="entry name" value="SLH"/>
    <property type="match status" value="3"/>
</dbReference>